<evidence type="ECO:0000256" key="2">
    <source>
        <dbReference type="SAM" id="SignalP"/>
    </source>
</evidence>
<gene>
    <name evidence="3" type="ORF">PY771_06560</name>
</gene>
<accession>A0AAX3P911</accession>
<evidence type="ECO:0000256" key="1">
    <source>
        <dbReference type="SAM" id="MobiDB-lite"/>
    </source>
</evidence>
<sequence>MNLKKRLATVLWLGLALAASAMAAPPSPAQGHVGGGVTSLVTGVAQKDGDVSAAQAIRDAESQCGSAGAAHWALYQRLRDRSAPASPPRPDFSGDWLLNTKASDDPREKAKEAAQASRQARDGGRGMGGGMGGGRQGRGGGMGGSGGRLSSGELSALLAPAQELHITHEAPMLLIADENAQRQRLFTDFRGASVSTSGGLQQRVATADWEGATLVVEMTTLGKRLVHSYHIDDGTGQLVISSVAQVSEGQPVSYRLVYDRLKPEAGMEQARQPVSPGQGGTR</sequence>
<evidence type="ECO:0000313" key="3">
    <source>
        <dbReference type="EMBL" id="WEE27977.1"/>
    </source>
</evidence>
<evidence type="ECO:0000313" key="4">
    <source>
        <dbReference type="Proteomes" id="UP001214666"/>
    </source>
</evidence>
<dbReference type="RefSeq" id="WP_275115817.1">
    <property type="nucleotide sequence ID" value="NZ_CP118942.1"/>
</dbReference>
<dbReference type="AlphaFoldDB" id="A0AAX3P911"/>
<reference evidence="3" key="1">
    <citation type="submission" date="2023-02" db="EMBL/GenBank/DDBJ databases">
        <title>The sequence of Aeromonas hydrophila K533.</title>
        <authorList>
            <person name="Luo X."/>
        </authorList>
    </citation>
    <scope>NUCLEOTIDE SEQUENCE</scope>
    <source>
        <strain evidence="3">K533</strain>
    </source>
</reference>
<feature type="chain" id="PRO_5043960029" evidence="2">
    <location>
        <begin position="24"/>
        <end position="282"/>
    </location>
</feature>
<feature type="compositionally biased region" description="Gly residues" evidence="1">
    <location>
        <begin position="125"/>
        <end position="148"/>
    </location>
</feature>
<proteinExistence type="predicted"/>
<dbReference type="EMBL" id="CP118942">
    <property type="protein sequence ID" value="WEE27977.1"/>
    <property type="molecule type" value="Genomic_DNA"/>
</dbReference>
<organism evidence="3 4">
    <name type="scientific">Aeromonas hydrophila</name>
    <dbReference type="NCBI Taxonomy" id="644"/>
    <lineage>
        <taxon>Bacteria</taxon>
        <taxon>Pseudomonadati</taxon>
        <taxon>Pseudomonadota</taxon>
        <taxon>Gammaproteobacteria</taxon>
        <taxon>Aeromonadales</taxon>
        <taxon>Aeromonadaceae</taxon>
        <taxon>Aeromonas</taxon>
    </lineage>
</organism>
<protein>
    <submittedName>
        <fullName evidence="3">Uncharacterized protein</fullName>
    </submittedName>
</protein>
<dbReference type="Proteomes" id="UP001214666">
    <property type="component" value="Chromosome"/>
</dbReference>
<feature type="signal peptide" evidence="2">
    <location>
        <begin position="1"/>
        <end position="23"/>
    </location>
</feature>
<name>A0AAX3P911_AERHY</name>
<feature type="compositionally biased region" description="Basic and acidic residues" evidence="1">
    <location>
        <begin position="102"/>
        <end position="112"/>
    </location>
</feature>
<keyword evidence="2" id="KW-0732">Signal</keyword>
<feature type="region of interest" description="Disordered" evidence="1">
    <location>
        <begin position="81"/>
        <end position="148"/>
    </location>
</feature>